<protein>
    <submittedName>
        <fullName evidence="1">Unplaced genomic scaffold K443scaffold_262, whole genome shotgun sequence</fullName>
    </submittedName>
</protein>
<reference evidence="1 2" key="1">
    <citation type="submission" date="2014-04" db="EMBL/GenBank/DDBJ databases">
        <authorList>
            <consortium name="DOE Joint Genome Institute"/>
            <person name="Kuo A."/>
            <person name="Kohler A."/>
            <person name="Nagy L.G."/>
            <person name="Floudas D."/>
            <person name="Copeland A."/>
            <person name="Barry K.W."/>
            <person name="Cichocki N."/>
            <person name="Veneault-Fourrey C."/>
            <person name="LaButti K."/>
            <person name="Lindquist E.A."/>
            <person name="Lipzen A."/>
            <person name="Lundell T."/>
            <person name="Morin E."/>
            <person name="Murat C."/>
            <person name="Sun H."/>
            <person name="Tunlid A."/>
            <person name="Henrissat B."/>
            <person name="Grigoriev I.V."/>
            <person name="Hibbett D.S."/>
            <person name="Martin F."/>
            <person name="Nordberg H.P."/>
            <person name="Cantor M.N."/>
            <person name="Hua S.X."/>
        </authorList>
    </citation>
    <scope>NUCLEOTIDE SEQUENCE [LARGE SCALE GENOMIC DNA]</scope>
    <source>
        <strain evidence="1 2">LaAM-08-1</strain>
    </source>
</reference>
<accession>A0A0C9WJA8</accession>
<name>A0A0C9WJA8_9AGAR</name>
<dbReference type="EMBL" id="KN838797">
    <property type="protein sequence ID" value="KIJ94369.1"/>
    <property type="molecule type" value="Genomic_DNA"/>
</dbReference>
<keyword evidence="2" id="KW-1185">Reference proteome</keyword>
<dbReference type="AlphaFoldDB" id="A0A0C9WJA8"/>
<gene>
    <name evidence="1" type="ORF">K443DRAFT_362965</name>
</gene>
<organism evidence="1 2">
    <name type="scientific">Laccaria amethystina LaAM-08-1</name>
    <dbReference type="NCBI Taxonomy" id="1095629"/>
    <lineage>
        <taxon>Eukaryota</taxon>
        <taxon>Fungi</taxon>
        <taxon>Dikarya</taxon>
        <taxon>Basidiomycota</taxon>
        <taxon>Agaricomycotina</taxon>
        <taxon>Agaricomycetes</taxon>
        <taxon>Agaricomycetidae</taxon>
        <taxon>Agaricales</taxon>
        <taxon>Agaricineae</taxon>
        <taxon>Hydnangiaceae</taxon>
        <taxon>Laccaria</taxon>
    </lineage>
</organism>
<dbReference type="STRING" id="1095629.A0A0C9WJA8"/>
<evidence type="ECO:0000313" key="2">
    <source>
        <dbReference type="Proteomes" id="UP000054477"/>
    </source>
</evidence>
<dbReference type="OrthoDB" id="10376603at2759"/>
<dbReference type="Gene3D" id="2.130.10.10">
    <property type="entry name" value="YVTN repeat-like/Quinoprotein amine dehydrogenase"/>
    <property type="match status" value="1"/>
</dbReference>
<sequence>MDEPPSPLLKSRIPRKTVIFEHNSFRHDESLIHDLHCPLRKGIIYYHRDDVILEHNIHSSGKNEPRIIVPKHPSRGLENISFIHIKGNRMLLFAKYSGNTNFDSESYLHLSIHEIHPDNRVGLILWSFNGSVDGHFDIDDLVPMKSTENALGITFGVQFISHWKLFDISTTETEASDDFPLIESGRIDYDPNPLKSKDSVPHNSLVMQSPDRHILLNASVEEEGRNEIVDIHYLDSGGTNCMRFSFLSRMSIPIPWAQETFPLPRTPPDLAFSADGSKFAMAMVCGRVSVWDTRSKVPLKSFMEVPMSDNHHLRVEYLQFSSGNLGKEALVFIERENSSSLLGAIHVIDATSFETEEMLPLEVERRVRHKGVGALFFDPSGRTLYAEINGTLYEWDLQKNKHGPEWWIGE</sequence>
<proteinExistence type="predicted"/>
<evidence type="ECO:0000313" key="1">
    <source>
        <dbReference type="EMBL" id="KIJ94369.1"/>
    </source>
</evidence>
<dbReference type="InterPro" id="IPR015943">
    <property type="entry name" value="WD40/YVTN_repeat-like_dom_sf"/>
</dbReference>
<dbReference type="SUPFAM" id="SSF69322">
    <property type="entry name" value="Tricorn protease domain 2"/>
    <property type="match status" value="1"/>
</dbReference>
<dbReference type="HOGENOM" id="CLU_031726_0_0_1"/>
<reference evidence="2" key="2">
    <citation type="submission" date="2015-01" db="EMBL/GenBank/DDBJ databases">
        <title>Evolutionary Origins and Diversification of the Mycorrhizal Mutualists.</title>
        <authorList>
            <consortium name="DOE Joint Genome Institute"/>
            <consortium name="Mycorrhizal Genomics Consortium"/>
            <person name="Kohler A."/>
            <person name="Kuo A."/>
            <person name="Nagy L.G."/>
            <person name="Floudas D."/>
            <person name="Copeland A."/>
            <person name="Barry K.W."/>
            <person name="Cichocki N."/>
            <person name="Veneault-Fourrey C."/>
            <person name="LaButti K."/>
            <person name="Lindquist E.A."/>
            <person name="Lipzen A."/>
            <person name="Lundell T."/>
            <person name="Morin E."/>
            <person name="Murat C."/>
            <person name="Riley R."/>
            <person name="Ohm R."/>
            <person name="Sun H."/>
            <person name="Tunlid A."/>
            <person name="Henrissat B."/>
            <person name="Grigoriev I.V."/>
            <person name="Hibbett D.S."/>
            <person name="Martin F."/>
        </authorList>
    </citation>
    <scope>NUCLEOTIDE SEQUENCE [LARGE SCALE GENOMIC DNA]</scope>
    <source>
        <strain evidence="2">LaAM-08-1</strain>
    </source>
</reference>
<dbReference type="Proteomes" id="UP000054477">
    <property type="component" value="Unassembled WGS sequence"/>
</dbReference>